<protein>
    <recommendedName>
        <fullName evidence="2">Glutaredoxin domain-containing protein</fullName>
    </recommendedName>
</protein>
<dbReference type="AlphaFoldDB" id="U5NW10"/>
<name>U5NW10_9MICO</name>
<geneLocation type="plasmid" evidence="3">
    <name>pAP13</name>
</geneLocation>
<sequence length="101" mass="11189">MSGQPTESESAIKQGGHTMTSHPTVYTSDECNKCTRTKGEFERRGVAITEINVKETPGAVPALKAMGFGELPVVVTDDDRWSGHRLDKILMYIRHRTRDGV</sequence>
<reference evidence="3" key="1">
    <citation type="journal article" date="2013" name="Genome Announc.">
        <title>Complete Genome Sequence of pAP13, a Large Linear Plasmid of a Brevibacterium Strain Isolated from a Saline Lake at 4,200 Meters above Sea Level in Argentina.</title>
        <authorList>
            <person name="Dib J.R."/>
            <person name="Schuldes J."/>
            <person name="Thurmer A."/>
            <person name="Farias M.E."/>
            <person name="Daniel R."/>
            <person name="Meinhardt F."/>
        </authorList>
    </citation>
    <scope>NUCLEOTIDE SEQUENCE</scope>
    <source>
        <strain evidence="3">Ap13</strain>
        <plasmid evidence="3">pAP13</plasmid>
    </source>
</reference>
<feature type="region of interest" description="Disordered" evidence="1">
    <location>
        <begin position="1"/>
        <end position="29"/>
    </location>
</feature>
<dbReference type="CDD" id="cd02976">
    <property type="entry name" value="NrdH"/>
    <property type="match status" value="1"/>
</dbReference>
<dbReference type="InterPro" id="IPR036249">
    <property type="entry name" value="Thioredoxin-like_sf"/>
</dbReference>
<evidence type="ECO:0000256" key="1">
    <source>
        <dbReference type="SAM" id="MobiDB-lite"/>
    </source>
</evidence>
<dbReference type="InterPro" id="IPR002109">
    <property type="entry name" value="Glutaredoxin"/>
</dbReference>
<gene>
    <name evidence="3" type="ORF">AP13_p00820</name>
</gene>
<accession>U5NW10</accession>
<keyword evidence="3" id="KW-0614">Plasmid</keyword>
<proteinExistence type="predicted"/>
<dbReference type="Pfam" id="PF00462">
    <property type="entry name" value="Glutaredoxin"/>
    <property type="match status" value="1"/>
</dbReference>
<feature type="domain" description="Glutaredoxin" evidence="2">
    <location>
        <begin position="24"/>
        <end position="79"/>
    </location>
</feature>
<organism evidence="3">
    <name type="scientific">Brevibacterium sp. Ap13</name>
    <dbReference type="NCBI Taxonomy" id="1406197"/>
    <lineage>
        <taxon>Bacteria</taxon>
        <taxon>Bacillati</taxon>
        <taxon>Actinomycetota</taxon>
        <taxon>Actinomycetes</taxon>
        <taxon>Micrococcales</taxon>
        <taxon>Brevibacteriaceae</taxon>
        <taxon>Brevibacterium</taxon>
    </lineage>
</organism>
<dbReference type="EMBL" id="KF577590">
    <property type="protein sequence ID" value="AGY35391.1"/>
    <property type="molecule type" value="Genomic_DNA"/>
</dbReference>
<evidence type="ECO:0000313" key="3">
    <source>
        <dbReference type="EMBL" id="AGY35391.1"/>
    </source>
</evidence>
<evidence type="ECO:0000259" key="2">
    <source>
        <dbReference type="Pfam" id="PF00462"/>
    </source>
</evidence>
<dbReference type="SUPFAM" id="SSF52833">
    <property type="entry name" value="Thioredoxin-like"/>
    <property type="match status" value="1"/>
</dbReference>
<dbReference type="Gene3D" id="3.40.30.10">
    <property type="entry name" value="Glutaredoxin"/>
    <property type="match status" value="1"/>
</dbReference>